<evidence type="ECO:0000313" key="1">
    <source>
        <dbReference type="EMBL" id="KOG88071.1"/>
    </source>
</evidence>
<dbReference type="EMBL" id="LGUT01001869">
    <property type="protein sequence ID" value="KOG88071.1"/>
    <property type="molecule type" value="Genomic_DNA"/>
</dbReference>
<reference evidence="1 2" key="1">
    <citation type="submission" date="2015-07" db="EMBL/GenBank/DDBJ databases">
        <authorList>
            <person name="Ju K.-S."/>
            <person name="Doroghazi J.R."/>
            <person name="Metcalf W.W."/>
        </authorList>
    </citation>
    <scope>NUCLEOTIDE SEQUENCE [LARGE SCALE GENOMIC DNA]</scope>
    <source>
        <strain evidence="1 2">NRRL B-3589</strain>
    </source>
</reference>
<evidence type="ECO:0000313" key="2">
    <source>
        <dbReference type="Proteomes" id="UP000037020"/>
    </source>
</evidence>
<gene>
    <name evidence="1" type="ORF">ADK38_21830</name>
</gene>
<proteinExistence type="predicted"/>
<name>A0ABR5J3Y2_9ACTN</name>
<organism evidence="1 2">
    <name type="scientific">Streptomyces varsoviensis</name>
    <dbReference type="NCBI Taxonomy" id="67373"/>
    <lineage>
        <taxon>Bacteria</taxon>
        <taxon>Bacillati</taxon>
        <taxon>Actinomycetota</taxon>
        <taxon>Actinomycetes</taxon>
        <taxon>Kitasatosporales</taxon>
        <taxon>Streptomycetaceae</taxon>
        <taxon>Streptomyces</taxon>
    </lineage>
</organism>
<sequence>VFDYPSPTSLAAFLRSEVAARVPSPTDAALAEFDRLEASLSAMPTEDTEVRDVLVGRARELLGRLSGPARGADAEGTEGDVGDVGDVATLTAASDDELFDFINTQLGRQDQ</sequence>
<accession>A0ABR5J3Y2</accession>
<comment type="caution">
    <text evidence="1">The sequence shown here is derived from an EMBL/GenBank/DDBJ whole genome shotgun (WGS) entry which is preliminary data.</text>
</comment>
<keyword evidence="2" id="KW-1185">Reference proteome</keyword>
<feature type="non-terminal residue" evidence="1">
    <location>
        <position position="1"/>
    </location>
</feature>
<dbReference type="Proteomes" id="UP000037020">
    <property type="component" value="Unassembled WGS sequence"/>
</dbReference>
<protein>
    <submittedName>
        <fullName evidence="1">Uncharacterized protein</fullName>
    </submittedName>
</protein>